<dbReference type="RefSeq" id="WP_323247870.1">
    <property type="nucleotide sequence ID" value="NZ_JAYFUL010000007.1"/>
</dbReference>
<dbReference type="EMBL" id="JAYFUL010000007">
    <property type="protein sequence ID" value="MEA5257472.1"/>
    <property type="molecule type" value="Genomic_DNA"/>
</dbReference>
<reference evidence="1 2" key="1">
    <citation type="submission" date="2023-12" db="EMBL/GenBank/DDBJ databases">
        <title>Novel species of the genus Arcicella isolated from rivers.</title>
        <authorList>
            <person name="Lu H."/>
        </authorList>
    </citation>
    <scope>NUCLEOTIDE SEQUENCE [LARGE SCALE GENOMIC DNA]</scope>
    <source>
        <strain evidence="1 2">LMG 21963</strain>
    </source>
</reference>
<dbReference type="Proteomes" id="UP001304671">
    <property type="component" value="Unassembled WGS sequence"/>
</dbReference>
<protein>
    <submittedName>
        <fullName evidence="1">Uncharacterized protein</fullName>
    </submittedName>
</protein>
<comment type="caution">
    <text evidence="1">The sequence shown here is derived from an EMBL/GenBank/DDBJ whole genome shotgun (WGS) entry which is preliminary data.</text>
</comment>
<proteinExistence type="predicted"/>
<sequence length="63" mass="7251">MGAITKVSDKIELIHTPTFFEVEANYSFDEKDGKLEFEWIEMEFAFAKQKLTEGASTLEINTM</sequence>
<organism evidence="1 2">
    <name type="scientific">Arcicella aquatica</name>
    <dbReference type="NCBI Taxonomy" id="217141"/>
    <lineage>
        <taxon>Bacteria</taxon>
        <taxon>Pseudomonadati</taxon>
        <taxon>Bacteroidota</taxon>
        <taxon>Cytophagia</taxon>
        <taxon>Cytophagales</taxon>
        <taxon>Flectobacillaceae</taxon>
        <taxon>Arcicella</taxon>
    </lineage>
</organism>
<evidence type="ECO:0000313" key="2">
    <source>
        <dbReference type="Proteomes" id="UP001304671"/>
    </source>
</evidence>
<name>A0ABU5QK78_9BACT</name>
<evidence type="ECO:0000313" key="1">
    <source>
        <dbReference type="EMBL" id="MEA5257472.1"/>
    </source>
</evidence>
<keyword evidence="2" id="KW-1185">Reference proteome</keyword>
<accession>A0ABU5QK78</accession>
<gene>
    <name evidence="1" type="ORF">VB264_06745</name>
</gene>